<dbReference type="Proteomes" id="UP001159428">
    <property type="component" value="Unassembled WGS sequence"/>
</dbReference>
<keyword evidence="5" id="KW-0297">G-protein coupled receptor</keyword>
<dbReference type="PRINTS" id="PR00237">
    <property type="entry name" value="GPCRRHODOPSN"/>
</dbReference>
<name>A0AAU9XU15_9CNID</name>
<dbReference type="CDD" id="cd00637">
    <property type="entry name" value="7tm_classA_rhodopsin-like"/>
    <property type="match status" value="1"/>
</dbReference>
<dbReference type="AlphaFoldDB" id="A0AAU9XU15"/>
<evidence type="ECO:0000256" key="3">
    <source>
        <dbReference type="ARBA" id="ARBA00022692"/>
    </source>
</evidence>
<feature type="transmembrane region" description="Helical" evidence="10">
    <location>
        <begin position="6"/>
        <end position="32"/>
    </location>
</feature>
<evidence type="ECO:0000256" key="1">
    <source>
        <dbReference type="ARBA" id="ARBA00004651"/>
    </source>
</evidence>
<evidence type="ECO:0000256" key="2">
    <source>
        <dbReference type="ARBA" id="ARBA00022475"/>
    </source>
</evidence>
<evidence type="ECO:0000256" key="6">
    <source>
        <dbReference type="ARBA" id="ARBA00023136"/>
    </source>
</evidence>
<evidence type="ECO:0000313" key="12">
    <source>
        <dbReference type="EMBL" id="CAH3157747.1"/>
    </source>
</evidence>
<evidence type="ECO:0000313" key="13">
    <source>
        <dbReference type="Proteomes" id="UP001159428"/>
    </source>
</evidence>
<feature type="transmembrane region" description="Helical" evidence="10">
    <location>
        <begin position="253"/>
        <end position="275"/>
    </location>
</feature>
<keyword evidence="2" id="KW-1003">Cell membrane</keyword>
<evidence type="ECO:0000256" key="4">
    <source>
        <dbReference type="ARBA" id="ARBA00022989"/>
    </source>
</evidence>
<comment type="subcellular location">
    <subcellularLocation>
        <location evidence="1">Cell membrane</location>
        <topology evidence="1">Multi-pass membrane protein</topology>
    </subcellularLocation>
</comment>
<dbReference type="InterPro" id="IPR017452">
    <property type="entry name" value="GPCR_Rhodpsn_7TM"/>
</dbReference>
<dbReference type="PROSITE" id="PS50262">
    <property type="entry name" value="G_PROTEIN_RECEP_F1_2"/>
    <property type="match status" value="1"/>
</dbReference>
<organism evidence="12 13">
    <name type="scientific">Pocillopora meandrina</name>
    <dbReference type="NCBI Taxonomy" id="46732"/>
    <lineage>
        <taxon>Eukaryota</taxon>
        <taxon>Metazoa</taxon>
        <taxon>Cnidaria</taxon>
        <taxon>Anthozoa</taxon>
        <taxon>Hexacorallia</taxon>
        <taxon>Scleractinia</taxon>
        <taxon>Astrocoeniina</taxon>
        <taxon>Pocilloporidae</taxon>
        <taxon>Pocillopora</taxon>
    </lineage>
</organism>
<reference evidence="12 13" key="1">
    <citation type="submission" date="2022-05" db="EMBL/GenBank/DDBJ databases">
        <authorList>
            <consortium name="Genoscope - CEA"/>
            <person name="William W."/>
        </authorList>
    </citation>
    <scope>NUCLEOTIDE SEQUENCE [LARGE SCALE GENOMIC DNA]</scope>
</reference>
<feature type="transmembrane region" description="Helical" evidence="10">
    <location>
        <begin position="44"/>
        <end position="69"/>
    </location>
</feature>
<dbReference type="EMBL" id="CALNXJ010000065">
    <property type="protein sequence ID" value="CAH3157747.1"/>
    <property type="molecule type" value="Genomic_DNA"/>
</dbReference>
<keyword evidence="3 10" id="KW-0812">Transmembrane</keyword>
<evidence type="ECO:0000256" key="7">
    <source>
        <dbReference type="ARBA" id="ARBA00023170"/>
    </source>
</evidence>
<feature type="transmembrane region" description="Helical" evidence="10">
    <location>
        <begin position="81"/>
        <end position="107"/>
    </location>
</feature>
<comment type="caution">
    <text evidence="12">The sequence shown here is derived from an EMBL/GenBank/DDBJ whole genome shotgun (WGS) entry which is preliminary data.</text>
</comment>
<dbReference type="InterPro" id="IPR000276">
    <property type="entry name" value="GPCR_Rhodpsn"/>
</dbReference>
<evidence type="ECO:0000259" key="11">
    <source>
        <dbReference type="PROSITE" id="PS50262"/>
    </source>
</evidence>
<gene>
    <name evidence="12" type="ORF">PMEA_00030133</name>
</gene>
<keyword evidence="7" id="KW-0675">Receptor</keyword>
<keyword evidence="6 10" id="KW-0472">Membrane</keyword>
<keyword evidence="4 10" id="KW-1133">Transmembrane helix</keyword>
<dbReference type="Gene3D" id="1.20.1070.10">
    <property type="entry name" value="Rhodopsin 7-helix transmembrane proteins"/>
    <property type="match status" value="1"/>
</dbReference>
<keyword evidence="8" id="KW-0325">Glycoprotein</keyword>
<accession>A0AAU9XU15</accession>
<dbReference type="GO" id="GO:0004930">
    <property type="term" value="F:G protein-coupled receptor activity"/>
    <property type="evidence" value="ECO:0007669"/>
    <property type="project" value="UniProtKB-KW"/>
</dbReference>
<feature type="transmembrane region" description="Helical" evidence="10">
    <location>
        <begin position="128"/>
        <end position="145"/>
    </location>
</feature>
<evidence type="ECO:0000256" key="9">
    <source>
        <dbReference type="ARBA" id="ARBA00023224"/>
    </source>
</evidence>
<protein>
    <recommendedName>
        <fullName evidence="11">G-protein coupled receptors family 1 profile domain-containing protein</fullName>
    </recommendedName>
</protein>
<feature type="transmembrane region" description="Helical" evidence="10">
    <location>
        <begin position="215"/>
        <end position="233"/>
    </location>
</feature>
<keyword evidence="13" id="KW-1185">Reference proteome</keyword>
<dbReference type="PANTHER" id="PTHR24246">
    <property type="entry name" value="OLFACTORY RECEPTOR AND ADENOSINE RECEPTOR"/>
    <property type="match status" value="1"/>
</dbReference>
<evidence type="ECO:0000256" key="10">
    <source>
        <dbReference type="SAM" id="Phobius"/>
    </source>
</evidence>
<evidence type="ECO:0000256" key="5">
    <source>
        <dbReference type="ARBA" id="ARBA00023040"/>
    </source>
</evidence>
<dbReference type="Pfam" id="PF00001">
    <property type="entry name" value="7tm_1"/>
    <property type="match status" value="2"/>
</dbReference>
<feature type="transmembrane region" description="Helical" evidence="10">
    <location>
        <begin position="157"/>
        <end position="177"/>
    </location>
</feature>
<dbReference type="SUPFAM" id="SSF81321">
    <property type="entry name" value="Family A G protein-coupled receptor-like"/>
    <property type="match status" value="1"/>
</dbReference>
<sequence>MVLLSFAIFLAALNFSLSITAFLGNVVILFALRKVNSIRPQTKLLFRCLAVTDLAVGLTTQPLLAITFIPGAVEMHIILKILSYQVSVSMGILLLTVSVLTTTAICVDRLLALLLGLRYPQVVTFRRVGLLLFFFWLLSSAVIGLRYSTGYVETARSILIALMLLSLLVSLVSYAKIYRRLRHQQRQVQIHVPQPRPQPQNGEAILLNIARYKKTVSSIVCVQLALVFCYLPYMFVGMLLTNRIIPPTAWGLLFLRATITILYLNSTLNPILYCWRIREVKQAVKSTIRQLRLC</sequence>
<proteinExistence type="predicted"/>
<dbReference type="PANTHER" id="PTHR24246:SF27">
    <property type="entry name" value="ADENOSINE RECEPTOR, ISOFORM A"/>
    <property type="match status" value="1"/>
</dbReference>
<keyword evidence="9" id="KW-0807">Transducer</keyword>
<evidence type="ECO:0000256" key="8">
    <source>
        <dbReference type="ARBA" id="ARBA00023180"/>
    </source>
</evidence>
<dbReference type="GO" id="GO:0005886">
    <property type="term" value="C:plasma membrane"/>
    <property type="evidence" value="ECO:0007669"/>
    <property type="project" value="UniProtKB-SubCell"/>
</dbReference>
<feature type="domain" description="G-protein coupled receptors family 1 profile" evidence="11">
    <location>
        <begin position="24"/>
        <end position="273"/>
    </location>
</feature>